<keyword evidence="3 5" id="KW-0472">Membrane</keyword>
<dbReference type="InterPro" id="IPR027304">
    <property type="entry name" value="Trigger_fact/SurA_dom_sf"/>
</dbReference>
<accession>A0A953M228</accession>
<protein>
    <submittedName>
        <fullName evidence="6">SurA N-terminal domain-containing protein</fullName>
    </submittedName>
</protein>
<keyword evidence="5" id="KW-0812">Transmembrane</keyword>
<evidence type="ECO:0000313" key="7">
    <source>
        <dbReference type="Proteomes" id="UP000705867"/>
    </source>
</evidence>
<keyword evidence="5" id="KW-1133">Transmembrane helix</keyword>
<dbReference type="AlphaFoldDB" id="A0A953M228"/>
<sequence>MLQSMRKHARFFYFLFFIVILSFIFWGVGTVDKSTTATVAEIGKEKITAEEYWRTYETMRENLRTSLKGQLTEEMEKSMKLKEVALNSLIEEKVLLASARELGITVSDKELQEAITSDPRFMRDGLFRQDVYFKTLELNRLTPEMFENSVRQQLLLLKMRRLIVASAGVTPADMPPAVQEGKTGEDAKAAEAAQMQAMEKAGAAVRSYVDGLKQQMNVKVDMQLLS</sequence>
<reference evidence="6" key="1">
    <citation type="journal article" date="2021" name="bioRxiv">
        <title>Unraveling nitrogen, sulfur and carbon metabolic pathways and microbial community transcriptional responses to substrate deprivation and toxicity stresses in a bioreactor mimicking anoxic brackish coastal sediment conditions.</title>
        <authorList>
            <person name="Martins P.D."/>
            <person name="Echeveste M.J."/>
            <person name="Arshad A."/>
            <person name="Kurth J."/>
            <person name="Ouboter H."/>
            <person name="Jetten M.S.M."/>
            <person name="Welte C.U."/>
        </authorList>
    </citation>
    <scope>NUCLEOTIDE SEQUENCE</scope>
    <source>
        <strain evidence="6">MAG_39</strain>
    </source>
</reference>
<dbReference type="PANTHER" id="PTHR47529">
    <property type="entry name" value="PEPTIDYL-PROLYL CIS-TRANS ISOMERASE D"/>
    <property type="match status" value="1"/>
</dbReference>
<evidence type="ECO:0000256" key="2">
    <source>
        <dbReference type="ARBA" id="ARBA00022475"/>
    </source>
</evidence>
<reference evidence="6" key="2">
    <citation type="submission" date="2021-08" db="EMBL/GenBank/DDBJ databases">
        <authorList>
            <person name="Dalcin Martins P."/>
        </authorList>
    </citation>
    <scope>NUCLEOTIDE SEQUENCE</scope>
    <source>
        <strain evidence="6">MAG_39</strain>
    </source>
</reference>
<keyword evidence="4" id="KW-0143">Chaperone</keyword>
<evidence type="ECO:0000256" key="3">
    <source>
        <dbReference type="ARBA" id="ARBA00023136"/>
    </source>
</evidence>
<feature type="transmembrane region" description="Helical" evidence="5">
    <location>
        <begin position="12"/>
        <end position="29"/>
    </location>
</feature>
<dbReference type="GO" id="GO:0005886">
    <property type="term" value="C:plasma membrane"/>
    <property type="evidence" value="ECO:0007669"/>
    <property type="project" value="UniProtKB-SubCell"/>
</dbReference>
<name>A0A953M228_9BACT</name>
<comment type="caution">
    <text evidence="6">The sequence shown here is derived from an EMBL/GenBank/DDBJ whole genome shotgun (WGS) entry which is preliminary data.</text>
</comment>
<dbReference type="PANTHER" id="PTHR47529:SF1">
    <property type="entry name" value="PERIPLASMIC CHAPERONE PPID"/>
    <property type="match status" value="1"/>
</dbReference>
<dbReference type="InterPro" id="IPR052029">
    <property type="entry name" value="PpiD_chaperone"/>
</dbReference>
<dbReference type="Proteomes" id="UP000705867">
    <property type="component" value="Unassembled WGS sequence"/>
</dbReference>
<dbReference type="Pfam" id="PF13624">
    <property type="entry name" value="SurA_N_3"/>
    <property type="match status" value="1"/>
</dbReference>
<evidence type="ECO:0000313" key="6">
    <source>
        <dbReference type="EMBL" id="MBZ0157680.1"/>
    </source>
</evidence>
<evidence type="ECO:0000256" key="4">
    <source>
        <dbReference type="ARBA" id="ARBA00023186"/>
    </source>
</evidence>
<evidence type="ECO:0000256" key="1">
    <source>
        <dbReference type="ARBA" id="ARBA00004236"/>
    </source>
</evidence>
<keyword evidence="2" id="KW-1003">Cell membrane</keyword>
<proteinExistence type="predicted"/>
<comment type="subcellular location">
    <subcellularLocation>
        <location evidence="1">Cell membrane</location>
    </subcellularLocation>
</comment>
<dbReference type="SUPFAM" id="SSF109998">
    <property type="entry name" value="Triger factor/SurA peptide-binding domain-like"/>
    <property type="match status" value="1"/>
</dbReference>
<organism evidence="6 7">
    <name type="scientific">Candidatus Nitrobium versatile</name>
    <dbReference type="NCBI Taxonomy" id="2884831"/>
    <lineage>
        <taxon>Bacteria</taxon>
        <taxon>Pseudomonadati</taxon>
        <taxon>Nitrospirota</taxon>
        <taxon>Nitrospiria</taxon>
        <taxon>Nitrospirales</taxon>
        <taxon>Nitrospiraceae</taxon>
        <taxon>Candidatus Nitrobium</taxon>
    </lineage>
</organism>
<dbReference type="EMBL" id="JAIOIV010000126">
    <property type="protein sequence ID" value="MBZ0157680.1"/>
    <property type="molecule type" value="Genomic_DNA"/>
</dbReference>
<gene>
    <name evidence="6" type="ORF">K8I29_15905</name>
</gene>
<dbReference type="Gene3D" id="1.10.4030.10">
    <property type="entry name" value="Porin chaperone SurA, peptide-binding domain"/>
    <property type="match status" value="1"/>
</dbReference>
<evidence type="ECO:0000256" key="5">
    <source>
        <dbReference type="SAM" id="Phobius"/>
    </source>
</evidence>